<dbReference type="Proteomes" id="UP001596549">
    <property type="component" value="Unassembled WGS sequence"/>
</dbReference>
<evidence type="ECO:0000256" key="3">
    <source>
        <dbReference type="ARBA" id="ARBA00022692"/>
    </source>
</evidence>
<dbReference type="InterPro" id="IPR014227">
    <property type="entry name" value="YtvI-like"/>
</dbReference>
<feature type="transmembrane region" description="Helical" evidence="6">
    <location>
        <begin position="36"/>
        <end position="55"/>
    </location>
</feature>
<feature type="transmembrane region" description="Helical" evidence="6">
    <location>
        <begin position="254"/>
        <end position="273"/>
    </location>
</feature>
<evidence type="ECO:0000313" key="7">
    <source>
        <dbReference type="EMBL" id="MFC7373400.1"/>
    </source>
</evidence>
<dbReference type="InterPro" id="IPR002549">
    <property type="entry name" value="AI-2E-like"/>
</dbReference>
<comment type="caution">
    <text evidence="7">The sequence shown here is derived from an EMBL/GenBank/DDBJ whole genome shotgun (WGS) entry which is preliminary data.</text>
</comment>
<feature type="transmembrane region" description="Helical" evidence="6">
    <location>
        <begin position="224"/>
        <end position="248"/>
    </location>
</feature>
<dbReference type="NCBIfam" id="TIGR02872">
    <property type="entry name" value="spore_ytvI"/>
    <property type="match status" value="1"/>
</dbReference>
<evidence type="ECO:0000313" key="8">
    <source>
        <dbReference type="Proteomes" id="UP001596549"/>
    </source>
</evidence>
<protein>
    <submittedName>
        <fullName evidence="7">Sporulation integral membrane protein YtvI</fullName>
    </submittedName>
</protein>
<evidence type="ECO:0000256" key="1">
    <source>
        <dbReference type="ARBA" id="ARBA00004141"/>
    </source>
</evidence>
<accession>A0ABW2NUA0</accession>
<dbReference type="PANTHER" id="PTHR21716">
    <property type="entry name" value="TRANSMEMBRANE PROTEIN"/>
    <property type="match status" value="1"/>
</dbReference>
<evidence type="ECO:0000256" key="4">
    <source>
        <dbReference type="ARBA" id="ARBA00022989"/>
    </source>
</evidence>
<name>A0ABW2NUA0_9BACL</name>
<comment type="subcellular location">
    <subcellularLocation>
        <location evidence="1">Membrane</location>
        <topology evidence="1">Multi-pass membrane protein</topology>
    </subcellularLocation>
</comment>
<keyword evidence="4 6" id="KW-1133">Transmembrane helix</keyword>
<keyword evidence="3 6" id="KW-0812">Transmembrane</keyword>
<reference evidence="8" key="1">
    <citation type="journal article" date="2019" name="Int. J. Syst. Evol. Microbiol.">
        <title>The Global Catalogue of Microorganisms (GCM) 10K type strain sequencing project: providing services to taxonomists for standard genome sequencing and annotation.</title>
        <authorList>
            <consortium name="The Broad Institute Genomics Platform"/>
            <consortium name="The Broad Institute Genome Sequencing Center for Infectious Disease"/>
            <person name="Wu L."/>
            <person name="Ma J."/>
        </authorList>
    </citation>
    <scope>NUCLEOTIDE SEQUENCE [LARGE SCALE GENOMIC DNA]</scope>
    <source>
        <strain evidence="8">NBRC 106396</strain>
    </source>
</reference>
<evidence type="ECO:0000256" key="2">
    <source>
        <dbReference type="ARBA" id="ARBA00009773"/>
    </source>
</evidence>
<feature type="transmembrane region" description="Helical" evidence="6">
    <location>
        <begin position="280"/>
        <end position="305"/>
    </location>
</feature>
<gene>
    <name evidence="7" type="primary">ytvI</name>
    <name evidence="7" type="ORF">ACFQPF_17305</name>
</gene>
<feature type="transmembrane region" description="Helical" evidence="6">
    <location>
        <begin position="170"/>
        <end position="192"/>
    </location>
</feature>
<feature type="transmembrane region" description="Helical" evidence="6">
    <location>
        <begin position="67"/>
        <end position="86"/>
    </location>
</feature>
<dbReference type="PANTHER" id="PTHR21716:SF68">
    <property type="entry name" value="TRANSPORT PROTEIN YTVI-RELATED"/>
    <property type="match status" value="1"/>
</dbReference>
<dbReference type="Pfam" id="PF01594">
    <property type="entry name" value="AI-2E_transport"/>
    <property type="match status" value="1"/>
</dbReference>
<evidence type="ECO:0000256" key="5">
    <source>
        <dbReference type="ARBA" id="ARBA00023136"/>
    </source>
</evidence>
<organism evidence="7 8">
    <name type="scientific">Fictibacillus iocasae</name>
    <dbReference type="NCBI Taxonomy" id="2715437"/>
    <lineage>
        <taxon>Bacteria</taxon>
        <taxon>Bacillati</taxon>
        <taxon>Bacillota</taxon>
        <taxon>Bacilli</taxon>
        <taxon>Bacillales</taxon>
        <taxon>Fictibacillaceae</taxon>
        <taxon>Fictibacillus</taxon>
    </lineage>
</organism>
<evidence type="ECO:0000256" key="6">
    <source>
        <dbReference type="SAM" id="Phobius"/>
    </source>
</evidence>
<feature type="transmembrane region" description="Helical" evidence="6">
    <location>
        <begin position="12"/>
        <end position="30"/>
    </location>
</feature>
<keyword evidence="5 6" id="KW-0472">Membrane</keyword>
<dbReference type="EMBL" id="JBHTCP010000051">
    <property type="protein sequence ID" value="MFC7373400.1"/>
    <property type="molecule type" value="Genomic_DNA"/>
</dbReference>
<sequence length="374" mass="41314">MFTLNDTYKLCLRLAAVISIFAFTCLALMYVSSLLYPFIIGAVIALLINPIAATFENRLKLHRGAAVVLSLLLLLGAVAGALTLLIQELITGFAYLANDIPAYSKELVYHLELLFKKNILPMYQDLLSLVNQLNHGQQTTIMTNIEKIGDDFTAAVTAAAHGFIDGLSNAIVSLPSFLTVFIFSLLASFFISKDWDRLIGYMDRFMPAPLYRTSKKVYTELRKAMFGFIKAQITLISITACIVLTGLLILRVEYAITIAMLIGLVDLLPYLGTGAVFLPWIAYAFFSGNYTLTIGLSVLYGIVVIQRQVMEPKILSSSIGLDPLATLIALFAGFQWFGFLGLIIGPVLLIIFRALYEARFFHEILAYIKGGTTK</sequence>
<comment type="similarity">
    <text evidence="2">Belongs to the autoinducer-2 exporter (AI-2E) (TC 2.A.86) family.</text>
</comment>
<keyword evidence="8" id="KW-1185">Reference proteome</keyword>
<dbReference type="RefSeq" id="WP_379751282.1">
    <property type="nucleotide sequence ID" value="NZ_JBHTCP010000051.1"/>
</dbReference>
<proteinExistence type="inferred from homology"/>
<feature type="transmembrane region" description="Helical" evidence="6">
    <location>
        <begin position="325"/>
        <end position="352"/>
    </location>
</feature>